<evidence type="ECO:0000313" key="3">
    <source>
        <dbReference type="Proteomes" id="UP000619238"/>
    </source>
</evidence>
<dbReference type="InterPro" id="IPR045528">
    <property type="entry name" value="DO-GTPase2"/>
</dbReference>
<protein>
    <recommendedName>
        <fullName evidence="1">Double-GTPase 2 domain-containing protein</fullName>
    </recommendedName>
</protein>
<feature type="domain" description="Double-GTPase 2" evidence="1">
    <location>
        <begin position="58"/>
        <end position="310"/>
    </location>
</feature>
<reference evidence="2 3" key="1">
    <citation type="submission" date="2020-07" db="EMBL/GenBank/DDBJ databases">
        <title>Description of Kordia aestuariivivens sp. nov., isolated from a tidal flat.</title>
        <authorList>
            <person name="Park S."/>
            <person name="Yoon J.-H."/>
        </authorList>
    </citation>
    <scope>NUCLEOTIDE SEQUENCE [LARGE SCALE GENOMIC DNA]</scope>
    <source>
        <strain evidence="2 3">YSTF-M3</strain>
    </source>
</reference>
<dbReference type="EMBL" id="JACGWS010000009">
    <property type="protein sequence ID" value="MBC8755991.1"/>
    <property type="molecule type" value="Genomic_DNA"/>
</dbReference>
<accession>A0ABR7QC98</accession>
<dbReference type="Proteomes" id="UP000619238">
    <property type="component" value="Unassembled WGS sequence"/>
</dbReference>
<dbReference type="Pfam" id="PF19993">
    <property type="entry name" value="DO-GTPase2"/>
    <property type="match status" value="1"/>
</dbReference>
<keyword evidence="3" id="KW-1185">Reference proteome</keyword>
<evidence type="ECO:0000259" key="1">
    <source>
        <dbReference type="Pfam" id="PF19993"/>
    </source>
</evidence>
<gene>
    <name evidence="2" type="ORF">H2O64_15035</name>
</gene>
<dbReference type="SUPFAM" id="SSF52540">
    <property type="entry name" value="P-loop containing nucleoside triphosphate hydrolases"/>
    <property type="match status" value="1"/>
</dbReference>
<dbReference type="RefSeq" id="WP_187563033.1">
    <property type="nucleotide sequence ID" value="NZ_JACGWS010000009.1"/>
</dbReference>
<dbReference type="InterPro" id="IPR027417">
    <property type="entry name" value="P-loop_NTPase"/>
</dbReference>
<comment type="caution">
    <text evidence="2">The sequence shown here is derived from an EMBL/GenBank/DDBJ whole genome shotgun (WGS) entry which is preliminary data.</text>
</comment>
<name>A0ABR7QC98_9FLAO</name>
<evidence type="ECO:0000313" key="2">
    <source>
        <dbReference type="EMBL" id="MBC8755991.1"/>
    </source>
</evidence>
<organism evidence="2 3">
    <name type="scientific">Kordia aestuariivivens</name>
    <dbReference type="NCBI Taxonomy" id="2759037"/>
    <lineage>
        <taxon>Bacteria</taxon>
        <taxon>Pseudomonadati</taxon>
        <taxon>Bacteroidota</taxon>
        <taxon>Flavobacteriia</taxon>
        <taxon>Flavobacteriales</taxon>
        <taxon>Flavobacteriaceae</taxon>
        <taxon>Kordia</taxon>
    </lineage>
</organism>
<proteinExistence type="predicted"/>
<sequence>MSYKCPRCLHTFQKREANVEIINTTNYYSCPNPEEEDNGRKICGKRLPLKFFNADATTIAIVGGTGVGKTYYFLALIYELVFKKSLKRFGIQGDVLGGRKENTLLYQFLDDIYKGRKLQSTVGMKEAINVVLDIVITSNNKTRTIYLSFFDNPGEKFSDEEYMIRNFTNVFKADGLIFLVEPKQISSFQEIIFENYEYERLRQSTEFYTVVNNTINLLNYIRTNTNSNNLFPESSWDRYVQSIKKISTTFSNKHPIPIAFTISKYDQLANYLHVDIPLDETEMEDLIMKNRKIDIEALNAISNELKDLILNEENGEIGVENLLKSNLKSHAYFGAKSISVDSEGAPERLDPKGVSLPLLWLLIKLKKIL</sequence>